<feature type="region of interest" description="Disordered" evidence="6">
    <location>
        <begin position="147"/>
        <end position="173"/>
    </location>
</feature>
<comment type="subcellular location">
    <subcellularLocation>
        <location evidence="1">Nucleus</location>
    </subcellularLocation>
</comment>
<dbReference type="Proteomes" id="UP000193144">
    <property type="component" value="Unassembled WGS sequence"/>
</dbReference>
<name>A0A1Y1ZTD6_9PLEO</name>
<reference evidence="8 9" key="1">
    <citation type="submission" date="2016-07" db="EMBL/GenBank/DDBJ databases">
        <title>Pervasive Adenine N6-methylation of Active Genes in Fungi.</title>
        <authorList>
            <consortium name="DOE Joint Genome Institute"/>
            <person name="Mondo S.J."/>
            <person name="Dannebaum R.O."/>
            <person name="Kuo R.C."/>
            <person name="Labutti K."/>
            <person name="Haridas S."/>
            <person name="Kuo A."/>
            <person name="Salamov A."/>
            <person name="Ahrendt S.R."/>
            <person name="Lipzen A."/>
            <person name="Sullivan W."/>
            <person name="Andreopoulos W.B."/>
            <person name="Clum A."/>
            <person name="Lindquist E."/>
            <person name="Daum C."/>
            <person name="Ramamoorthy G.K."/>
            <person name="Gryganskyi A."/>
            <person name="Culley D."/>
            <person name="Magnuson J.K."/>
            <person name="James T.Y."/>
            <person name="O'Malley M.A."/>
            <person name="Stajich J.E."/>
            <person name="Spatafora J.W."/>
            <person name="Visel A."/>
            <person name="Grigoriev I.V."/>
        </authorList>
    </citation>
    <scope>NUCLEOTIDE SEQUENCE [LARGE SCALE GENOMIC DNA]</scope>
    <source>
        <strain evidence="8 9">CBS 115471</strain>
    </source>
</reference>
<dbReference type="InterPro" id="IPR051711">
    <property type="entry name" value="Stress_Response_Reg"/>
</dbReference>
<feature type="region of interest" description="Disordered" evidence="6">
    <location>
        <begin position="41"/>
        <end position="80"/>
    </location>
</feature>
<dbReference type="PROSITE" id="PS00463">
    <property type="entry name" value="ZN2_CY6_FUNGAL_1"/>
    <property type="match status" value="1"/>
</dbReference>
<dbReference type="SMART" id="SM00066">
    <property type="entry name" value="GAL4"/>
    <property type="match status" value="1"/>
</dbReference>
<feature type="compositionally biased region" description="Polar residues" evidence="6">
    <location>
        <begin position="161"/>
        <end position="173"/>
    </location>
</feature>
<dbReference type="GO" id="GO:0043565">
    <property type="term" value="F:sequence-specific DNA binding"/>
    <property type="evidence" value="ECO:0007669"/>
    <property type="project" value="TreeGrafter"/>
</dbReference>
<dbReference type="GO" id="GO:0000981">
    <property type="term" value="F:DNA-binding transcription factor activity, RNA polymerase II-specific"/>
    <property type="evidence" value="ECO:0007669"/>
    <property type="project" value="InterPro"/>
</dbReference>
<gene>
    <name evidence="8" type="ORF">BCR34DRAFT_264339</name>
</gene>
<dbReference type="AlphaFoldDB" id="A0A1Y1ZTD6"/>
<organism evidence="8 9">
    <name type="scientific">Clohesyomyces aquaticus</name>
    <dbReference type="NCBI Taxonomy" id="1231657"/>
    <lineage>
        <taxon>Eukaryota</taxon>
        <taxon>Fungi</taxon>
        <taxon>Dikarya</taxon>
        <taxon>Ascomycota</taxon>
        <taxon>Pezizomycotina</taxon>
        <taxon>Dothideomycetes</taxon>
        <taxon>Pleosporomycetidae</taxon>
        <taxon>Pleosporales</taxon>
        <taxon>Lindgomycetaceae</taxon>
        <taxon>Clohesyomyces</taxon>
    </lineage>
</organism>
<evidence type="ECO:0000256" key="6">
    <source>
        <dbReference type="SAM" id="MobiDB-lite"/>
    </source>
</evidence>
<dbReference type="CDD" id="cd00067">
    <property type="entry name" value="GAL4"/>
    <property type="match status" value="1"/>
</dbReference>
<dbReference type="EMBL" id="MCFA01000041">
    <property type="protein sequence ID" value="ORY13494.1"/>
    <property type="molecule type" value="Genomic_DNA"/>
</dbReference>
<dbReference type="GO" id="GO:0045944">
    <property type="term" value="P:positive regulation of transcription by RNA polymerase II"/>
    <property type="evidence" value="ECO:0007669"/>
    <property type="project" value="TreeGrafter"/>
</dbReference>
<dbReference type="OrthoDB" id="4356994at2759"/>
<dbReference type="GO" id="GO:0008270">
    <property type="term" value="F:zinc ion binding"/>
    <property type="evidence" value="ECO:0007669"/>
    <property type="project" value="InterPro"/>
</dbReference>
<dbReference type="InterPro" id="IPR036864">
    <property type="entry name" value="Zn2-C6_fun-type_DNA-bd_sf"/>
</dbReference>
<evidence type="ECO:0000256" key="4">
    <source>
        <dbReference type="ARBA" id="ARBA00023163"/>
    </source>
</evidence>
<dbReference type="GO" id="GO:0005634">
    <property type="term" value="C:nucleus"/>
    <property type="evidence" value="ECO:0007669"/>
    <property type="project" value="UniProtKB-SubCell"/>
</dbReference>
<keyword evidence="5" id="KW-0539">Nucleus</keyword>
<evidence type="ECO:0000259" key="7">
    <source>
        <dbReference type="PROSITE" id="PS50048"/>
    </source>
</evidence>
<proteinExistence type="predicted"/>
<keyword evidence="4" id="KW-0804">Transcription</keyword>
<keyword evidence="2" id="KW-0805">Transcription regulation</keyword>
<accession>A0A1Y1ZTD6</accession>
<dbReference type="Pfam" id="PF00172">
    <property type="entry name" value="Zn_clus"/>
    <property type="match status" value="1"/>
</dbReference>
<dbReference type="STRING" id="1231657.A0A1Y1ZTD6"/>
<evidence type="ECO:0000256" key="3">
    <source>
        <dbReference type="ARBA" id="ARBA00023125"/>
    </source>
</evidence>
<comment type="caution">
    <text evidence="8">The sequence shown here is derived from an EMBL/GenBank/DDBJ whole genome shotgun (WGS) entry which is preliminary data.</text>
</comment>
<feature type="domain" description="Zn(2)-C6 fungal-type" evidence="7">
    <location>
        <begin position="12"/>
        <end position="42"/>
    </location>
</feature>
<sequence length="387" mass="43154">MAQTQTEKLHSACDECRTRKLKCSGEFPNCSRCEREQIRCVYSPQKQMGRPRKRRREEGEPPTPAEQMQIPAGTNLSRTDSLPGPSFSDFETDVVGLSAFAQFPTPDNMVHSLGSVPHEDALGINLAQLPAPDLNFDPIIDPALWHAQPGPNSGWGDENHPASTNPNLNTPHTPVSDSGPCSCLSNMYLTLSDLQSMTFFSFPAVIPKLRLAIMSASDIVRCDKCPADPFNAIQNVLTLASLLSALAERYHKVLFEIESEAIRLEQAGKKKPFRVGDNNPALHHLHTGTLDCPMGFDVELEAGEWRRLAKKALKTEVLGGGSNLTPLTALLDQMEARQRRWHAECGHGEERERLFGKQRECEKPEEEAMCLKMINQVRTMIGRMEWE</sequence>
<evidence type="ECO:0000256" key="5">
    <source>
        <dbReference type="ARBA" id="ARBA00023242"/>
    </source>
</evidence>
<dbReference type="PANTHER" id="PTHR47540:SF4">
    <property type="entry name" value="TRANSCRIPTION FACTOR RGLT"/>
    <property type="match status" value="1"/>
</dbReference>
<dbReference type="Gene3D" id="4.10.240.10">
    <property type="entry name" value="Zn(2)-C6 fungal-type DNA-binding domain"/>
    <property type="match status" value="1"/>
</dbReference>
<evidence type="ECO:0000313" key="8">
    <source>
        <dbReference type="EMBL" id="ORY13494.1"/>
    </source>
</evidence>
<keyword evidence="3" id="KW-0238">DNA-binding</keyword>
<evidence type="ECO:0000256" key="1">
    <source>
        <dbReference type="ARBA" id="ARBA00004123"/>
    </source>
</evidence>
<protein>
    <recommendedName>
        <fullName evidence="7">Zn(2)-C6 fungal-type domain-containing protein</fullName>
    </recommendedName>
</protein>
<dbReference type="SUPFAM" id="SSF57701">
    <property type="entry name" value="Zn2/Cys6 DNA-binding domain"/>
    <property type="match status" value="1"/>
</dbReference>
<dbReference type="PANTHER" id="PTHR47540">
    <property type="entry name" value="THIAMINE REPRESSIBLE GENES REGULATORY PROTEIN THI5"/>
    <property type="match status" value="1"/>
</dbReference>
<keyword evidence="9" id="KW-1185">Reference proteome</keyword>
<dbReference type="PROSITE" id="PS50048">
    <property type="entry name" value="ZN2_CY6_FUNGAL_2"/>
    <property type="match status" value="1"/>
</dbReference>
<dbReference type="InterPro" id="IPR001138">
    <property type="entry name" value="Zn2Cys6_DnaBD"/>
</dbReference>
<evidence type="ECO:0000313" key="9">
    <source>
        <dbReference type="Proteomes" id="UP000193144"/>
    </source>
</evidence>
<evidence type="ECO:0000256" key="2">
    <source>
        <dbReference type="ARBA" id="ARBA00023015"/>
    </source>
</evidence>